<dbReference type="EMBL" id="WSQA01000002">
    <property type="protein sequence ID" value="MVZ61005.1"/>
    <property type="molecule type" value="Genomic_DNA"/>
</dbReference>
<proteinExistence type="inferred from homology"/>
<keyword evidence="8" id="KW-0406">Ion transport</keyword>
<dbReference type="AlphaFoldDB" id="A0A6N8KU99"/>
<sequence length="697" mass="78562">MHFPTRKLIFTVLSICSPTVLLFAQQINPDTSLAEIAPIEIKAHFNAQAMLDLTSSARVVSHKLLNAQNSTSILSGMNSTPGIRMEERSPGSYRLAMRGSMIRSPFGVRNTKIYLDEIPFTDASGNTYLNLLDPVGIEHIQVLKGPDGSLYGPNTGGVVRIIPFGLDLQKREEKSLLLSGGSYGQFHEQLTFAHQVNKNYHFSINQAYLRSDGYRQQSALDKKFIQTAHQWNYNERGQLKILALYSDLGYETPGGLTEQQYHDNPAQARPAGGPFPSAADQKAAIYNKTGLAGITHTYRFSDHLSHVLTVFGTHTDFKNPFVTNYETRIEKNLGLRTYMAYQNQGQEEIQWEMQLGAEGQKGWYAIKNYDNNFGSKGELQYNDQLENLQHFYFYRAKAKLMQKLIVEGSIGLNFNNIDFKRNNPDEDAINGHKGFDPSWMPRLGLAYSLLPELAARASISKGYSTPTISEVRSSDNQINQALNPEDGTNYEVGLRYESKQRRFIADIGAYRFNMKNGIIRQLNDAGAEFFSNAGAITQKGLEASIISQIISPEQDLFLRSLILSSNLTYQHYRFKSYKSGNQDFSGNKLTSIPDWIWVNTLSIGLPKQLELNLYHNFTSSIPLNDGNTFYADKYHLLQAKLAWTTKIWKKHSIQFFTGVDNLLNEKYSLGNDINAMGNRFFNAAAPRNYYGGVKVGM</sequence>
<keyword evidence="3 12" id="KW-1134">Transmembrane beta strand</keyword>
<dbReference type="Pfam" id="PF00593">
    <property type="entry name" value="TonB_dep_Rec_b-barrel"/>
    <property type="match status" value="1"/>
</dbReference>
<evidence type="ECO:0000259" key="15">
    <source>
        <dbReference type="Pfam" id="PF00593"/>
    </source>
</evidence>
<evidence type="ECO:0000256" key="9">
    <source>
        <dbReference type="ARBA" id="ARBA00023077"/>
    </source>
</evidence>
<keyword evidence="6 14" id="KW-0732">Signal</keyword>
<evidence type="ECO:0000313" key="17">
    <source>
        <dbReference type="EMBL" id="MVZ61005.1"/>
    </source>
</evidence>
<dbReference type="Proteomes" id="UP000435036">
    <property type="component" value="Unassembled WGS sequence"/>
</dbReference>
<dbReference type="Gene3D" id="2.40.170.20">
    <property type="entry name" value="TonB-dependent receptor, beta-barrel domain"/>
    <property type="match status" value="1"/>
</dbReference>
<accession>A0A6N8KU99</accession>
<keyword evidence="18" id="KW-1185">Reference proteome</keyword>
<dbReference type="InterPro" id="IPR012910">
    <property type="entry name" value="Plug_dom"/>
</dbReference>
<gene>
    <name evidence="17" type="ORF">GQF63_03115</name>
</gene>
<protein>
    <submittedName>
        <fullName evidence="17">TonB-dependent receptor plug domain-containing protein</fullName>
    </submittedName>
</protein>
<keyword evidence="7" id="KW-0408">Iron</keyword>
<keyword evidence="4" id="KW-0410">Iron transport</keyword>
<reference evidence="17 18" key="1">
    <citation type="submission" date="2019-12" db="EMBL/GenBank/DDBJ databases">
        <authorList>
            <person name="Dong K."/>
        </authorList>
    </citation>
    <scope>NUCLEOTIDE SEQUENCE [LARGE SCALE GENOMIC DNA]</scope>
    <source>
        <strain evidence="17 18">JCM 31225</strain>
    </source>
</reference>
<evidence type="ECO:0000256" key="7">
    <source>
        <dbReference type="ARBA" id="ARBA00023004"/>
    </source>
</evidence>
<keyword evidence="11 12" id="KW-0998">Cell outer membrane</keyword>
<feature type="domain" description="TonB-dependent receptor-like beta-barrel" evidence="15">
    <location>
        <begin position="243"/>
        <end position="662"/>
    </location>
</feature>
<dbReference type="InterPro" id="IPR036942">
    <property type="entry name" value="Beta-barrel_TonB_sf"/>
</dbReference>
<evidence type="ECO:0000256" key="6">
    <source>
        <dbReference type="ARBA" id="ARBA00022729"/>
    </source>
</evidence>
<evidence type="ECO:0000256" key="4">
    <source>
        <dbReference type="ARBA" id="ARBA00022496"/>
    </source>
</evidence>
<dbReference type="InterPro" id="IPR039426">
    <property type="entry name" value="TonB-dep_rcpt-like"/>
</dbReference>
<dbReference type="Gene3D" id="2.170.130.10">
    <property type="entry name" value="TonB-dependent receptor, plug domain"/>
    <property type="match status" value="1"/>
</dbReference>
<evidence type="ECO:0000256" key="13">
    <source>
        <dbReference type="RuleBase" id="RU003357"/>
    </source>
</evidence>
<name>A0A6N8KU99_9SPHI</name>
<dbReference type="GO" id="GO:0015344">
    <property type="term" value="F:siderophore uptake transmembrane transporter activity"/>
    <property type="evidence" value="ECO:0007669"/>
    <property type="project" value="TreeGrafter"/>
</dbReference>
<keyword evidence="10 12" id="KW-0472">Membrane</keyword>
<evidence type="ECO:0000256" key="11">
    <source>
        <dbReference type="ARBA" id="ARBA00023237"/>
    </source>
</evidence>
<keyword evidence="17" id="KW-0675">Receptor</keyword>
<dbReference type="InterPro" id="IPR000531">
    <property type="entry name" value="Beta-barrel_TonB"/>
</dbReference>
<evidence type="ECO:0000256" key="5">
    <source>
        <dbReference type="ARBA" id="ARBA00022692"/>
    </source>
</evidence>
<evidence type="ECO:0000256" key="1">
    <source>
        <dbReference type="ARBA" id="ARBA00004571"/>
    </source>
</evidence>
<evidence type="ECO:0000256" key="10">
    <source>
        <dbReference type="ARBA" id="ARBA00023136"/>
    </source>
</evidence>
<evidence type="ECO:0000256" key="12">
    <source>
        <dbReference type="PROSITE-ProRule" id="PRU01360"/>
    </source>
</evidence>
<feature type="signal peptide" evidence="14">
    <location>
        <begin position="1"/>
        <end position="23"/>
    </location>
</feature>
<dbReference type="PANTHER" id="PTHR32552">
    <property type="entry name" value="FERRICHROME IRON RECEPTOR-RELATED"/>
    <property type="match status" value="1"/>
</dbReference>
<dbReference type="SUPFAM" id="SSF56935">
    <property type="entry name" value="Porins"/>
    <property type="match status" value="1"/>
</dbReference>
<dbReference type="PANTHER" id="PTHR32552:SF68">
    <property type="entry name" value="FERRICHROME OUTER MEMBRANE TRANSPORTER_PHAGE RECEPTOR"/>
    <property type="match status" value="1"/>
</dbReference>
<feature type="domain" description="TonB-dependent receptor plug" evidence="16">
    <location>
        <begin position="52"/>
        <end position="158"/>
    </location>
</feature>
<keyword evidence="9 13" id="KW-0798">TonB box</keyword>
<dbReference type="RefSeq" id="WP_160367654.1">
    <property type="nucleotide sequence ID" value="NZ_WSQA01000002.1"/>
</dbReference>
<evidence type="ECO:0000256" key="8">
    <source>
        <dbReference type="ARBA" id="ARBA00023065"/>
    </source>
</evidence>
<dbReference type="Pfam" id="PF07715">
    <property type="entry name" value="Plug"/>
    <property type="match status" value="1"/>
</dbReference>
<comment type="subcellular location">
    <subcellularLocation>
        <location evidence="1 12">Cell outer membrane</location>
        <topology evidence="1 12">Multi-pass membrane protein</topology>
    </subcellularLocation>
</comment>
<comment type="caution">
    <text evidence="17">The sequence shown here is derived from an EMBL/GenBank/DDBJ whole genome shotgun (WGS) entry which is preliminary data.</text>
</comment>
<dbReference type="GO" id="GO:0009279">
    <property type="term" value="C:cell outer membrane"/>
    <property type="evidence" value="ECO:0007669"/>
    <property type="project" value="UniProtKB-SubCell"/>
</dbReference>
<evidence type="ECO:0000256" key="2">
    <source>
        <dbReference type="ARBA" id="ARBA00022448"/>
    </source>
</evidence>
<comment type="similarity">
    <text evidence="12 13">Belongs to the TonB-dependent receptor family.</text>
</comment>
<evidence type="ECO:0000313" key="18">
    <source>
        <dbReference type="Proteomes" id="UP000435036"/>
    </source>
</evidence>
<organism evidence="17 18">
    <name type="scientific">Sphingobacterium humi</name>
    <dbReference type="NCBI Taxonomy" id="1796905"/>
    <lineage>
        <taxon>Bacteria</taxon>
        <taxon>Pseudomonadati</taxon>
        <taxon>Bacteroidota</taxon>
        <taxon>Sphingobacteriia</taxon>
        <taxon>Sphingobacteriales</taxon>
        <taxon>Sphingobacteriaceae</taxon>
        <taxon>Sphingobacterium</taxon>
    </lineage>
</organism>
<evidence type="ECO:0000256" key="14">
    <source>
        <dbReference type="SAM" id="SignalP"/>
    </source>
</evidence>
<keyword evidence="5 12" id="KW-0812">Transmembrane</keyword>
<feature type="chain" id="PRO_5027019661" evidence="14">
    <location>
        <begin position="24"/>
        <end position="697"/>
    </location>
</feature>
<evidence type="ECO:0000256" key="3">
    <source>
        <dbReference type="ARBA" id="ARBA00022452"/>
    </source>
</evidence>
<dbReference type="InterPro" id="IPR037066">
    <property type="entry name" value="Plug_dom_sf"/>
</dbReference>
<dbReference type="PROSITE" id="PS52016">
    <property type="entry name" value="TONB_DEPENDENT_REC_3"/>
    <property type="match status" value="1"/>
</dbReference>
<keyword evidence="2 12" id="KW-0813">Transport</keyword>
<evidence type="ECO:0000259" key="16">
    <source>
        <dbReference type="Pfam" id="PF07715"/>
    </source>
</evidence>
<dbReference type="OrthoDB" id="9782587at2"/>